<keyword evidence="7" id="KW-1185">Reference proteome</keyword>
<dbReference type="AlphaFoldDB" id="A0A7Z0IIQ3"/>
<feature type="domain" description="Ku" evidence="5">
    <location>
        <begin position="55"/>
        <end position="182"/>
    </location>
</feature>
<feature type="compositionally biased region" description="Low complexity" evidence="4">
    <location>
        <begin position="285"/>
        <end position="302"/>
    </location>
</feature>
<dbReference type="Pfam" id="PF02735">
    <property type="entry name" value="Ku"/>
    <property type="match status" value="1"/>
</dbReference>
<evidence type="ECO:0000256" key="3">
    <source>
        <dbReference type="HAMAP-Rule" id="MF_01875"/>
    </source>
</evidence>
<dbReference type="SMART" id="SM00559">
    <property type="entry name" value="Ku78"/>
    <property type="match status" value="1"/>
</dbReference>
<protein>
    <recommendedName>
        <fullName evidence="3">Non-homologous end joining protein Ku</fullName>
    </recommendedName>
</protein>
<dbReference type="SUPFAM" id="SSF100939">
    <property type="entry name" value="SPOC domain-like"/>
    <property type="match status" value="1"/>
</dbReference>
<dbReference type="Proteomes" id="UP000539111">
    <property type="component" value="Unassembled WGS sequence"/>
</dbReference>
<evidence type="ECO:0000259" key="5">
    <source>
        <dbReference type="SMART" id="SM00559"/>
    </source>
</evidence>
<dbReference type="CDD" id="cd00789">
    <property type="entry name" value="KU_like"/>
    <property type="match status" value="1"/>
</dbReference>
<evidence type="ECO:0000256" key="4">
    <source>
        <dbReference type="SAM" id="MobiDB-lite"/>
    </source>
</evidence>
<comment type="caution">
    <text evidence="6">The sequence shown here is derived from an EMBL/GenBank/DDBJ whole genome shotgun (WGS) entry which is preliminary data.</text>
</comment>
<comment type="subunit">
    <text evidence="3">Homodimer. Interacts with LigD.</text>
</comment>
<feature type="compositionally biased region" description="Basic residues" evidence="4">
    <location>
        <begin position="303"/>
        <end position="313"/>
    </location>
</feature>
<dbReference type="Gene3D" id="2.40.290.10">
    <property type="match status" value="1"/>
</dbReference>
<sequence>MTPVRPIWKGSVVFGLVNVPIRVFSATEDHDIHLHQVHDKDGGRIHYQRRCDACGKAVNYKHIQKAYDDGEETVVLPQDDLDGLPSNKSNEIEVLEFVPTDQLDMLAIDRSYYLGPDSKTPKAYVLLQHVLTDSKRTAIVKVTLRQKTRLGALRVRDKTLILQTLLWADEVRGPDFPELDGNIRLSAKERDMAQDLVESYASDFKPENYTDDYQKELRKLIDAKLEEGESVDTEDTFGETESGGEVIDLMDALQKSVKKNRAGGSKSRTSASKASKKSSSKKSSSKGSSSTKSSSKASSSKKTPSKKTGKKAS</sequence>
<dbReference type="InterPro" id="IPR006164">
    <property type="entry name" value="DNA_bd_Ku70/Ku80"/>
</dbReference>
<gene>
    <name evidence="3" type="primary">ku</name>
    <name evidence="6" type="ORF">BJY26_003054</name>
</gene>
<dbReference type="GO" id="GO:0003690">
    <property type="term" value="F:double-stranded DNA binding"/>
    <property type="evidence" value="ECO:0007669"/>
    <property type="project" value="UniProtKB-UniRule"/>
</dbReference>
<dbReference type="EMBL" id="JACBZP010000001">
    <property type="protein sequence ID" value="NYI68748.1"/>
    <property type="molecule type" value="Genomic_DNA"/>
</dbReference>
<dbReference type="NCBIfam" id="TIGR02772">
    <property type="entry name" value="Ku_bact"/>
    <property type="match status" value="1"/>
</dbReference>
<dbReference type="InterPro" id="IPR009187">
    <property type="entry name" value="Prok_Ku"/>
</dbReference>
<dbReference type="PANTHER" id="PTHR41251">
    <property type="entry name" value="NON-HOMOLOGOUS END JOINING PROTEIN KU"/>
    <property type="match status" value="1"/>
</dbReference>
<reference evidence="6 7" key="1">
    <citation type="submission" date="2020-07" db="EMBL/GenBank/DDBJ databases">
        <title>Sequencing the genomes of 1000 actinobacteria strains.</title>
        <authorList>
            <person name="Klenk H.-P."/>
        </authorList>
    </citation>
    <scope>NUCLEOTIDE SEQUENCE [LARGE SCALE GENOMIC DNA]</scope>
    <source>
        <strain evidence="6 7">DSM 26341</strain>
    </source>
</reference>
<organism evidence="6 7">
    <name type="scientific">Spelaeicoccus albus</name>
    <dbReference type="NCBI Taxonomy" id="1280376"/>
    <lineage>
        <taxon>Bacteria</taxon>
        <taxon>Bacillati</taxon>
        <taxon>Actinomycetota</taxon>
        <taxon>Actinomycetes</taxon>
        <taxon>Micrococcales</taxon>
        <taxon>Brevibacteriaceae</taxon>
        <taxon>Spelaeicoccus</taxon>
    </lineage>
</organism>
<keyword evidence="2 3" id="KW-0233">DNA recombination</keyword>
<dbReference type="PANTHER" id="PTHR41251:SF1">
    <property type="entry name" value="NON-HOMOLOGOUS END JOINING PROTEIN KU"/>
    <property type="match status" value="1"/>
</dbReference>
<comment type="function">
    <text evidence="3">With LigD forms a non-homologous end joining (NHEJ) DNA repair enzyme, which repairs dsDNA breaks with reduced fidelity. Binds linear dsDNA with 5'- and 3'- overhangs but not closed circular dsDNA nor ssDNA. Recruits and stimulates the ligase activity of LigD.</text>
</comment>
<evidence type="ECO:0000313" key="7">
    <source>
        <dbReference type="Proteomes" id="UP000539111"/>
    </source>
</evidence>
<feature type="compositionally biased region" description="Basic residues" evidence="4">
    <location>
        <begin position="274"/>
        <end position="284"/>
    </location>
</feature>
<dbReference type="GO" id="GO:0006303">
    <property type="term" value="P:double-strand break repair via nonhomologous end joining"/>
    <property type="evidence" value="ECO:0007669"/>
    <property type="project" value="UniProtKB-UniRule"/>
</dbReference>
<dbReference type="GO" id="GO:0006310">
    <property type="term" value="P:DNA recombination"/>
    <property type="evidence" value="ECO:0007669"/>
    <property type="project" value="UniProtKB-KW"/>
</dbReference>
<accession>A0A7Z0IIQ3</accession>
<comment type="similarity">
    <text evidence="3">Belongs to the prokaryotic Ku family.</text>
</comment>
<keyword evidence="1 3" id="KW-0238">DNA-binding</keyword>
<dbReference type="InterPro" id="IPR016194">
    <property type="entry name" value="SPOC-like_C_dom_sf"/>
</dbReference>
<keyword evidence="3" id="KW-0234">DNA repair</keyword>
<evidence type="ECO:0000313" key="6">
    <source>
        <dbReference type="EMBL" id="NYI68748.1"/>
    </source>
</evidence>
<keyword evidence="3" id="KW-0227">DNA damage</keyword>
<name>A0A7Z0IIQ3_9MICO</name>
<feature type="compositionally biased region" description="Low complexity" evidence="4">
    <location>
        <begin position="263"/>
        <end position="273"/>
    </location>
</feature>
<evidence type="ECO:0000256" key="2">
    <source>
        <dbReference type="ARBA" id="ARBA00023172"/>
    </source>
</evidence>
<proteinExistence type="inferred from homology"/>
<feature type="region of interest" description="Disordered" evidence="4">
    <location>
        <begin position="251"/>
        <end position="313"/>
    </location>
</feature>
<dbReference type="HAMAP" id="MF_01875">
    <property type="entry name" value="Prokaryotic_Ku"/>
    <property type="match status" value="1"/>
</dbReference>
<dbReference type="PIRSF" id="PIRSF006493">
    <property type="entry name" value="Prok_Ku"/>
    <property type="match status" value="1"/>
</dbReference>
<evidence type="ECO:0000256" key="1">
    <source>
        <dbReference type="ARBA" id="ARBA00023125"/>
    </source>
</evidence>